<protein>
    <submittedName>
        <fullName evidence="3">DNA protecting protein DprA</fullName>
    </submittedName>
</protein>
<evidence type="ECO:0000313" key="4">
    <source>
        <dbReference type="Proteomes" id="UP000178603"/>
    </source>
</evidence>
<dbReference type="InterPro" id="IPR003488">
    <property type="entry name" value="DprA"/>
</dbReference>
<sequence length="291" mass="32052">MNWKDWQIKKLTLGDPGFPRNLTKIKNPPKQIYFRGNFEERVLDKSIAIVGSRQVTAYGREVIDHFVSLFVTDGVTTISGFMYGVDTQVHKKTVEFGGVTIAIFGCGVNICYPVENNNLYTEILEKGGAVISEYPPDSKPQLWKYPQRNRLVAGLASLGVLVIEAGEKSGSLITADFARRQGKKVFAVPGPVTSKVSSGTNTLLKKRRAILVTDPSDILRTKTVRGKSKIPNDLSDIETKIYKALEFEPLSTDEIALAISGSVVEVSKNVSVMALRGYITEALGKFHLVRS</sequence>
<name>A0A1F8AVM1_9BACT</name>
<dbReference type="AlphaFoldDB" id="A0A1F8AVM1"/>
<dbReference type="NCBIfam" id="TIGR00732">
    <property type="entry name" value="dprA"/>
    <property type="match status" value="1"/>
</dbReference>
<proteinExistence type="inferred from homology"/>
<organism evidence="3 4">
    <name type="scientific">Candidatus Woesebacteria bacterium RIFCSPHIGHO2_12_FULL_41_24</name>
    <dbReference type="NCBI Taxonomy" id="1802510"/>
    <lineage>
        <taxon>Bacteria</taxon>
        <taxon>Candidatus Woeseibacteriota</taxon>
    </lineage>
</organism>
<dbReference type="PANTHER" id="PTHR43022">
    <property type="entry name" value="PROTEIN SMF"/>
    <property type="match status" value="1"/>
</dbReference>
<dbReference type="Gene3D" id="3.40.50.450">
    <property type="match status" value="1"/>
</dbReference>
<dbReference type="Proteomes" id="UP000178603">
    <property type="component" value="Unassembled WGS sequence"/>
</dbReference>
<comment type="caution">
    <text evidence="3">The sequence shown here is derived from an EMBL/GenBank/DDBJ whole genome shotgun (WGS) entry which is preliminary data.</text>
</comment>
<dbReference type="Pfam" id="PF02481">
    <property type="entry name" value="DNA_processg_A"/>
    <property type="match status" value="1"/>
</dbReference>
<dbReference type="EMBL" id="MGGW01000004">
    <property type="protein sequence ID" value="OGM55285.1"/>
    <property type="molecule type" value="Genomic_DNA"/>
</dbReference>
<dbReference type="GO" id="GO:0009294">
    <property type="term" value="P:DNA-mediated transformation"/>
    <property type="evidence" value="ECO:0007669"/>
    <property type="project" value="InterPro"/>
</dbReference>
<dbReference type="SUPFAM" id="SSF102405">
    <property type="entry name" value="MCP/YpsA-like"/>
    <property type="match status" value="1"/>
</dbReference>
<dbReference type="PANTHER" id="PTHR43022:SF1">
    <property type="entry name" value="PROTEIN SMF"/>
    <property type="match status" value="1"/>
</dbReference>
<comment type="similarity">
    <text evidence="1">Belongs to the DprA/Smf family.</text>
</comment>
<feature type="domain" description="Smf/DprA SLOG" evidence="2">
    <location>
        <begin position="11"/>
        <end position="220"/>
    </location>
</feature>
<evidence type="ECO:0000259" key="2">
    <source>
        <dbReference type="Pfam" id="PF02481"/>
    </source>
</evidence>
<dbReference type="InterPro" id="IPR057666">
    <property type="entry name" value="DrpA_SLOG"/>
</dbReference>
<accession>A0A1F8AVM1</accession>
<evidence type="ECO:0000256" key="1">
    <source>
        <dbReference type="ARBA" id="ARBA00006525"/>
    </source>
</evidence>
<reference evidence="3 4" key="1">
    <citation type="journal article" date="2016" name="Nat. Commun.">
        <title>Thousands of microbial genomes shed light on interconnected biogeochemical processes in an aquifer system.</title>
        <authorList>
            <person name="Anantharaman K."/>
            <person name="Brown C.T."/>
            <person name="Hug L.A."/>
            <person name="Sharon I."/>
            <person name="Castelle C.J."/>
            <person name="Probst A.J."/>
            <person name="Thomas B.C."/>
            <person name="Singh A."/>
            <person name="Wilkins M.J."/>
            <person name="Karaoz U."/>
            <person name="Brodie E.L."/>
            <person name="Williams K.H."/>
            <person name="Hubbard S.S."/>
            <person name="Banfield J.F."/>
        </authorList>
    </citation>
    <scope>NUCLEOTIDE SEQUENCE [LARGE SCALE GENOMIC DNA]</scope>
</reference>
<gene>
    <name evidence="3" type="ORF">A3E44_03305</name>
</gene>
<evidence type="ECO:0000313" key="3">
    <source>
        <dbReference type="EMBL" id="OGM55285.1"/>
    </source>
</evidence>